<sequence length="712" mass="82080">MKKGILGLLVLGIIACTNSKKEDALINRKEVVTRNNVVIKEADTLASLSVGNGNFTFTTDITGLQTFWAEYDNGVSLGTMSNWGWHTLPNTENYTWDETLKYFEVEGRKVPYRHQIKDNERAKEACDYFRENPHKIHLGLIGFDLHFADGTKAILSDIKNPTHELDLWTGKITSDFTFDNQPVHVEVYSHQENDLVAVNVKSPLIKKGQLSVEWNFPAPKIAHTGSGIDMQNIDTHKSDIIDQNNNNITLKRQLDNDDYFVEIDWQGTSEITQTDKHQFKLSNKNEDQIQFSCQFSPDEITNNVPTFKSTEENSKTAYHSYWSKGGFVDFGACTDERAPELERRVILSQYLTKIQSTGDLPPAETGLTFNSWFGKFHLEMHWWHVAHFAQWQRGDLIEQQLDYYFDMLESSRQTALDQGYEGVRWPKMIGPDGQNSPSSVGSYLIWQQPHIIWLAEQMYRQNKSPETLKKYEKLIVETANFMADFPIWNEEKKQFDLAPPLIPAQEHWERTTTYNPPFELAQWYWGLTTAQNWLKRLEKPKNEKWEKVRLNLATPDQAEGLYLGIQGATESYNDVELMRDHPMVLGAYGILPHWDKIDPKVMEATLEVIAKKWDWPNTWGWDYPMSSMSAVRLGKPAMALDLLLKDVQKNTYLKNGHNYQDDRLRIYLPGNGGLLQTVAMMCAGWDGCSVENPGFPKNGKWNVKWENLEPVF</sequence>
<organism evidence="1 2">
    <name type="scientific">Wenyingzhuangia marina</name>
    <dbReference type="NCBI Taxonomy" id="1195760"/>
    <lineage>
        <taxon>Bacteria</taxon>
        <taxon>Pseudomonadati</taxon>
        <taxon>Bacteroidota</taxon>
        <taxon>Flavobacteriia</taxon>
        <taxon>Flavobacteriales</taxon>
        <taxon>Flavobacteriaceae</taxon>
        <taxon>Wenyingzhuangia</taxon>
    </lineage>
</organism>
<gene>
    <name evidence="1" type="ORF">SAMN05444281_1059</name>
</gene>
<dbReference type="SUPFAM" id="SSF48208">
    <property type="entry name" value="Six-hairpin glycosidases"/>
    <property type="match status" value="1"/>
</dbReference>
<dbReference type="PROSITE" id="PS51257">
    <property type="entry name" value="PROKAR_LIPOPROTEIN"/>
    <property type="match status" value="1"/>
</dbReference>
<dbReference type="GO" id="GO:0005975">
    <property type="term" value="P:carbohydrate metabolic process"/>
    <property type="evidence" value="ECO:0007669"/>
    <property type="project" value="InterPro"/>
</dbReference>
<dbReference type="Gene3D" id="1.50.10.10">
    <property type="match status" value="1"/>
</dbReference>
<dbReference type="InterPro" id="IPR008928">
    <property type="entry name" value="6-hairpin_glycosidase_sf"/>
</dbReference>
<name>A0A1M5U642_9FLAO</name>
<dbReference type="Gene3D" id="2.70.98.50">
    <property type="entry name" value="putative glycoside hydrolase family protein from bacillus halodurans"/>
    <property type="match status" value="1"/>
</dbReference>
<dbReference type="AlphaFoldDB" id="A0A1M5U642"/>
<dbReference type="RefSeq" id="WP_073119038.1">
    <property type="nucleotide sequence ID" value="NZ_BMEN01000002.1"/>
</dbReference>
<reference evidence="2" key="1">
    <citation type="submission" date="2016-11" db="EMBL/GenBank/DDBJ databases">
        <authorList>
            <person name="Varghese N."/>
            <person name="Submissions S."/>
        </authorList>
    </citation>
    <scope>NUCLEOTIDE SEQUENCE [LARGE SCALE GENOMIC DNA]</scope>
    <source>
        <strain evidence="2">DSM 100572</strain>
    </source>
</reference>
<protein>
    <recommendedName>
        <fullName evidence="3">Glycosyl hydrolase family 65, N-terminal domain</fullName>
    </recommendedName>
</protein>
<keyword evidence="2" id="KW-1185">Reference proteome</keyword>
<proteinExistence type="predicted"/>
<dbReference type="STRING" id="1195760.SAMN05444281_1059"/>
<dbReference type="EMBL" id="FQXQ01000002">
    <property type="protein sequence ID" value="SHH58502.1"/>
    <property type="molecule type" value="Genomic_DNA"/>
</dbReference>
<accession>A0A1M5U642</accession>
<evidence type="ECO:0000313" key="2">
    <source>
        <dbReference type="Proteomes" id="UP000184109"/>
    </source>
</evidence>
<dbReference type="InterPro" id="IPR012341">
    <property type="entry name" value="6hp_glycosidase-like_sf"/>
</dbReference>
<dbReference type="OrthoDB" id="127395at2"/>
<evidence type="ECO:0000313" key="1">
    <source>
        <dbReference type="EMBL" id="SHH58502.1"/>
    </source>
</evidence>
<evidence type="ECO:0008006" key="3">
    <source>
        <dbReference type="Google" id="ProtNLM"/>
    </source>
</evidence>
<dbReference type="Proteomes" id="UP000184109">
    <property type="component" value="Unassembled WGS sequence"/>
</dbReference>